<feature type="transmembrane region" description="Helical" evidence="1">
    <location>
        <begin position="12"/>
        <end position="32"/>
    </location>
</feature>
<keyword evidence="3" id="KW-1185">Reference proteome</keyword>
<keyword evidence="1" id="KW-1133">Transmembrane helix</keyword>
<dbReference type="EMBL" id="CP136594">
    <property type="protein sequence ID" value="WOE74007.1"/>
    <property type="molecule type" value="Genomic_DNA"/>
</dbReference>
<protein>
    <submittedName>
        <fullName evidence="2">Uncharacterized protein</fullName>
    </submittedName>
</protein>
<evidence type="ECO:0000256" key="1">
    <source>
        <dbReference type="SAM" id="Phobius"/>
    </source>
</evidence>
<gene>
    <name evidence="2" type="ORF">RB602_09040</name>
</gene>
<reference evidence="2 3" key="1">
    <citation type="submission" date="2023-10" db="EMBL/GenBank/DDBJ databases">
        <title>Complete genome sequence of a Sphingomonadaceae bacterium.</title>
        <authorList>
            <person name="Yan C."/>
        </authorList>
    </citation>
    <scope>NUCLEOTIDE SEQUENCE [LARGE SCALE GENOMIC DNA]</scope>
    <source>
        <strain evidence="2 3">SCSIO 66989</strain>
    </source>
</reference>
<evidence type="ECO:0000313" key="3">
    <source>
        <dbReference type="Proteomes" id="UP001302429"/>
    </source>
</evidence>
<dbReference type="RefSeq" id="WP_317080239.1">
    <property type="nucleotide sequence ID" value="NZ_CP136594.1"/>
</dbReference>
<dbReference type="KEGG" id="acoa:RB602_09040"/>
<accession>A0AA97F6I2</accession>
<organism evidence="2 3">
    <name type="scientific">Alterisphingorhabdus coralli</name>
    <dbReference type="NCBI Taxonomy" id="3071408"/>
    <lineage>
        <taxon>Bacteria</taxon>
        <taxon>Pseudomonadati</taxon>
        <taxon>Pseudomonadota</taxon>
        <taxon>Alphaproteobacteria</taxon>
        <taxon>Sphingomonadales</taxon>
        <taxon>Sphingomonadaceae</taxon>
        <taxon>Alterisphingorhabdus (ex Yan et al. 2024)</taxon>
    </lineage>
</organism>
<name>A0AA97F6I2_9SPHN</name>
<feature type="transmembrane region" description="Helical" evidence="1">
    <location>
        <begin position="44"/>
        <end position="63"/>
    </location>
</feature>
<proteinExistence type="predicted"/>
<keyword evidence="1" id="KW-0472">Membrane</keyword>
<dbReference type="AlphaFoldDB" id="A0AA97F6I2"/>
<dbReference type="Proteomes" id="UP001302429">
    <property type="component" value="Chromosome"/>
</dbReference>
<sequence>MAKMAVNFLGTTLGMLFCLLTNIAIIGAAIWLAKNDIGGRYAPILLFVAWLTFNFAVGVANSIRNEAECSKKS</sequence>
<keyword evidence="1" id="KW-0812">Transmembrane</keyword>
<evidence type="ECO:0000313" key="2">
    <source>
        <dbReference type="EMBL" id="WOE74007.1"/>
    </source>
</evidence>